<dbReference type="InterPro" id="IPR016087">
    <property type="entry name" value="Chalcone_isomerase"/>
</dbReference>
<feature type="coiled-coil region" evidence="1">
    <location>
        <begin position="105"/>
        <end position="132"/>
    </location>
</feature>
<dbReference type="EMBL" id="JABBGA010000011">
    <property type="protein sequence ID" value="NML26940.1"/>
    <property type="molecule type" value="Genomic_DNA"/>
</dbReference>
<evidence type="ECO:0000313" key="5">
    <source>
        <dbReference type="Proteomes" id="UP000580043"/>
    </source>
</evidence>
<dbReference type="InterPro" id="IPR016088">
    <property type="entry name" value="Chalcone_isomerase_3-sand"/>
</dbReference>
<dbReference type="PANTHER" id="PTHR47698">
    <property type="entry name" value="FATTY-ACID-BINDING PROTEIN 3, CHLOROPLASTIC"/>
    <property type="match status" value="1"/>
</dbReference>
<feature type="domain" description="Chalcone isomerase" evidence="3">
    <location>
        <begin position="23"/>
        <end position="190"/>
    </location>
</feature>
<evidence type="ECO:0000259" key="3">
    <source>
        <dbReference type="Pfam" id="PF16036"/>
    </source>
</evidence>
<evidence type="ECO:0000256" key="2">
    <source>
        <dbReference type="SAM" id="SignalP"/>
    </source>
</evidence>
<dbReference type="GO" id="GO:0016872">
    <property type="term" value="F:intramolecular lyase activity"/>
    <property type="evidence" value="ECO:0007669"/>
    <property type="project" value="InterPro"/>
</dbReference>
<feature type="signal peptide" evidence="2">
    <location>
        <begin position="1"/>
        <end position="22"/>
    </location>
</feature>
<gene>
    <name evidence="4" type="ORF">HHL15_14395</name>
</gene>
<sequence length="192" mass="21247">MKPFLRTALLAIAMLTGHAAHAGDIAGVHFDERTSLANSELQLNGGGLRTRFMLKIYAIGLYSPKKADNLEALLAQAGPRRIQIVTLRELTAEQFADGLVEGLRRNHTEAEYARLQARIDEFRAALLSLRNAAPNTVIRLEWLPGSGTRLLVGNEQRGRDIPGEDFQRGLLRIWLGDKPVDSDLRSSLLGRN</sequence>
<keyword evidence="1" id="KW-0175">Coiled coil</keyword>
<dbReference type="AlphaFoldDB" id="A0A848G6Q9"/>
<keyword evidence="2" id="KW-0732">Signal</keyword>
<name>A0A848G6Q9_9RHOO</name>
<dbReference type="Gene3D" id="3.50.70.10">
    <property type="match status" value="1"/>
</dbReference>
<protein>
    <recommendedName>
        <fullName evidence="3">Chalcone isomerase domain-containing protein</fullName>
    </recommendedName>
</protein>
<accession>A0A848G6Q9</accession>
<dbReference type="RefSeq" id="WP_169146478.1">
    <property type="nucleotide sequence ID" value="NZ_JABBGA010000011.1"/>
</dbReference>
<proteinExistence type="predicted"/>
<keyword evidence="5" id="KW-1185">Reference proteome</keyword>
<organism evidence="4 5">
    <name type="scientific">Zoogloea dura</name>
    <dbReference type="NCBI Taxonomy" id="2728840"/>
    <lineage>
        <taxon>Bacteria</taxon>
        <taxon>Pseudomonadati</taxon>
        <taxon>Pseudomonadota</taxon>
        <taxon>Betaproteobacteria</taxon>
        <taxon>Rhodocyclales</taxon>
        <taxon>Zoogloeaceae</taxon>
        <taxon>Zoogloea</taxon>
    </lineage>
</organism>
<feature type="chain" id="PRO_5032836466" description="Chalcone isomerase domain-containing protein" evidence="2">
    <location>
        <begin position="23"/>
        <end position="192"/>
    </location>
</feature>
<dbReference type="PANTHER" id="PTHR47698:SF2">
    <property type="entry name" value="FATTY-ACID-BINDING PROTEIN 3, CHLOROPLASTIC"/>
    <property type="match status" value="1"/>
</dbReference>
<evidence type="ECO:0000313" key="4">
    <source>
        <dbReference type="EMBL" id="NML26940.1"/>
    </source>
</evidence>
<dbReference type="Pfam" id="PF16036">
    <property type="entry name" value="Chalcone_3"/>
    <property type="match status" value="1"/>
</dbReference>
<evidence type="ECO:0000256" key="1">
    <source>
        <dbReference type="SAM" id="Coils"/>
    </source>
</evidence>
<dbReference type="InterPro" id="IPR036298">
    <property type="entry name" value="Chalcone_isomerase_sf"/>
</dbReference>
<dbReference type="SUPFAM" id="SSF54626">
    <property type="entry name" value="Chalcone isomerase"/>
    <property type="match status" value="1"/>
</dbReference>
<comment type="caution">
    <text evidence="4">The sequence shown here is derived from an EMBL/GenBank/DDBJ whole genome shotgun (WGS) entry which is preliminary data.</text>
</comment>
<reference evidence="4 5" key="1">
    <citation type="submission" date="2020-04" db="EMBL/GenBank/DDBJ databases">
        <title>Zoogloea sp. G-4-1-14 isolated from soil.</title>
        <authorList>
            <person name="Dahal R.H."/>
        </authorList>
    </citation>
    <scope>NUCLEOTIDE SEQUENCE [LARGE SCALE GENOMIC DNA]</scope>
    <source>
        <strain evidence="4 5">G-4-1-14</strain>
    </source>
</reference>
<dbReference type="Proteomes" id="UP000580043">
    <property type="component" value="Unassembled WGS sequence"/>
</dbReference>